<sequence>MASPYEHQPLILPNSIRVVTLEPAESSEAPIECSLDEVDLDNINRSSRYEALSYVWGERAGSIPVLCHGKQLLVTPNCHDALIRLRLPAERRRLFIDAICIDQRQGQPSVAERDRQIPLMGQVYEKSHRVLIWLGKSHPSTEALFEVMQLGYWLHCVRVSLGKGLFQAMRPSHWMRGIKVDKVNMTSFITLGRGMGFGQHDSAKLGEAYAHFAQNPWFTRLWTLQEQVFADEKTCVILYDHQQLEFKAFNASWDALGDLLRIPTDVPPGTFTLVKSRSIFSTIYMISRKANPNNLDTTKARLLLWPHLLLDSIGDLNSTIPQDKIFGIHGIFARAGLNLPLPDSSKTVVEVFEAATRAIIQQTGSLDVITLCARKDRVTEGLPSWVPDWSIKSPLKDMVALGGYDFQADAQYKATENTIAVASPAIDVGKLNCRGVIVGKVEFLAVSSTIGVREAHADPSVNQLPFQHFVEACVKWCQHVASSPTYPTYCTGCPTIEAVKRTLLLGYGGGVPDEVVNPKYWYRAFPMWFDLMLYPNCKINKPEVVDTFRDIVMIYMQRQNRNLDPDFGRDINPGVAAMSYVAIDNYLEAKNKHDSLWRWANYALMVLDTGHFARGLYVCQEGDVVALLANCDCPVALRPDGNGNYRFVAPLYVDGIMDGEAWPEDEAELKEIILV</sequence>
<reference evidence="1" key="1">
    <citation type="submission" date="2022-10" db="EMBL/GenBank/DDBJ databases">
        <title>Genome Sequence of Xylaria curta.</title>
        <authorList>
            <person name="Buettner E."/>
        </authorList>
    </citation>
    <scope>NUCLEOTIDE SEQUENCE</scope>
    <source>
        <strain evidence="1">Babe10</strain>
    </source>
</reference>
<dbReference type="EMBL" id="JAPDGR010000672">
    <property type="protein sequence ID" value="KAJ2988266.1"/>
    <property type="molecule type" value="Genomic_DNA"/>
</dbReference>
<comment type="caution">
    <text evidence="1">The sequence shown here is derived from an EMBL/GenBank/DDBJ whole genome shotgun (WGS) entry which is preliminary data.</text>
</comment>
<accession>A0ACC1P852</accession>
<keyword evidence="2" id="KW-1185">Reference proteome</keyword>
<organism evidence="1 2">
    <name type="scientific">Xylaria curta</name>
    <dbReference type="NCBI Taxonomy" id="42375"/>
    <lineage>
        <taxon>Eukaryota</taxon>
        <taxon>Fungi</taxon>
        <taxon>Dikarya</taxon>
        <taxon>Ascomycota</taxon>
        <taxon>Pezizomycotina</taxon>
        <taxon>Sordariomycetes</taxon>
        <taxon>Xylariomycetidae</taxon>
        <taxon>Xylariales</taxon>
        <taxon>Xylariaceae</taxon>
        <taxon>Xylaria</taxon>
    </lineage>
</organism>
<gene>
    <name evidence="1" type="ORF">NUW58_g4070</name>
</gene>
<name>A0ACC1P852_9PEZI</name>
<dbReference type="Proteomes" id="UP001143856">
    <property type="component" value="Unassembled WGS sequence"/>
</dbReference>
<proteinExistence type="predicted"/>
<evidence type="ECO:0000313" key="1">
    <source>
        <dbReference type="EMBL" id="KAJ2988266.1"/>
    </source>
</evidence>
<evidence type="ECO:0000313" key="2">
    <source>
        <dbReference type="Proteomes" id="UP001143856"/>
    </source>
</evidence>
<protein>
    <submittedName>
        <fullName evidence="1">Uncharacterized protein</fullName>
    </submittedName>
</protein>